<evidence type="ECO:0000313" key="2">
    <source>
        <dbReference type="Proteomes" id="UP001187143"/>
    </source>
</evidence>
<proteinExistence type="predicted"/>
<comment type="caution">
    <text evidence="1">The sequence shown here is derived from an EMBL/GenBank/DDBJ whole genome shotgun (WGS) entry which is preliminary data.</text>
</comment>
<dbReference type="Proteomes" id="UP001187143">
    <property type="component" value="Unassembled WGS sequence"/>
</dbReference>
<evidence type="ECO:0000313" key="1">
    <source>
        <dbReference type="EMBL" id="MDV7014223.1"/>
    </source>
</evidence>
<sequence>MGVFPIGNQRVGIVTDVQVLDDDGQPMVSEFGEPVTTESVVWWDGCVLEMQTLDELQGLTVSSSEVAVVVGPVDGDQIPAVDDDDNPAPVAVAALKSDHRLRCEGRTYVMRGDAVLHKDIRGRAEHVECRCEHEEG</sequence>
<dbReference type="AlphaFoldDB" id="A0AAE4RFV4"/>
<protein>
    <submittedName>
        <fullName evidence="1">Uncharacterized protein</fullName>
    </submittedName>
</protein>
<dbReference type="RefSeq" id="WP_317728727.1">
    <property type="nucleotide sequence ID" value="NZ_JAWLLC010000033.1"/>
</dbReference>
<reference evidence="1" key="1">
    <citation type="submission" date="2023-10" db="EMBL/GenBank/DDBJ databases">
        <title>Characterization and genome sequence of Mycobacterium intracellulare ABSURDO, a novel pathogenic isolate with three colony morphotypes that vary in growth and acid-fastness.</title>
        <authorList>
            <person name="Jude B.A."/>
            <person name="Robinson R.T."/>
        </authorList>
    </citation>
    <scope>NUCLEOTIDE SEQUENCE</scope>
    <source>
        <strain evidence="1">ABSURDO Component B</strain>
    </source>
</reference>
<organism evidence="1 2">
    <name type="scientific">Mycobacterium intracellulare</name>
    <dbReference type="NCBI Taxonomy" id="1767"/>
    <lineage>
        <taxon>Bacteria</taxon>
        <taxon>Bacillati</taxon>
        <taxon>Actinomycetota</taxon>
        <taxon>Actinomycetes</taxon>
        <taxon>Mycobacteriales</taxon>
        <taxon>Mycobacteriaceae</taxon>
        <taxon>Mycobacterium</taxon>
        <taxon>Mycobacterium avium complex (MAC)</taxon>
    </lineage>
</organism>
<gene>
    <name evidence="1" type="ORF">R4F53_18200</name>
</gene>
<accession>A0AAE4RFV4</accession>
<name>A0AAE4RFV4_MYCIT</name>
<dbReference type="EMBL" id="JAWLLD010000021">
    <property type="protein sequence ID" value="MDV7014223.1"/>
    <property type="molecule type" value="Genomic_DNA"/>
</dbReference>